<evidence type="ECO:0000313" key="2">
    <source>
        <dbReference type="EMBL" id="SIN64256.1"/>
    </source>
</evidence>
<dbReference type="Proteomes" id="UP000185093">
    <property type="component" value="Unassembled WGS sequence"/>
</dbReference>
<comment type="caution">
    <text evidence="2">The sequence shown here is derived from an EMBL/GenBank/DDBJ whole genome shotgun (WGS) entry which is preliminary data.</text>
</comment>
<accession>A0ABY1JBQ7</accession>
<feature type="domain" description="Carrier" evidence="1">
    <location>
        <begin position="3"/>
        <end position="62"/>
    </location>
</feature>
<evidence type="ECO:0000313" key="3">
    <source>
        <dbReference type="Proteomes" id="UP000185093"/>
    </source>
</evidence>
<reference evidence="2 3" key="1">
    <citation type="submission" date="2016-11" db="EMBL/GenBank/DDBJ databases">
        <authorList>
            <person name="Varghese N."/>
            <person name="Submissions S."/>
        </authorList>
    </citation>
    <scope>NUCLEOTIDE SEQUENCE [LARGE SCALE GENOMIC DNA]</scope>
    <source>
        <strain evidence="2 3">DSM 20664</strain>
    </source>
</reference>
<name>A0ABY1JBQ7_9BACT</name>
<dbReference type="InterPro" id="IPR009081">
    <property type="entry name" value="PP-bd_ACP"/>
</dbReference>
<dbReference type="RefSeq" id="WP_074199214.1">
    <property type="nucleotide sequence ID" value="NZ_FSQZ01000001.1"/>
</dbReference>
<protein>
    <submittedName>
        <fullName evidence="2">Phosphopantetheine attachment site</fullName>
    </submittedName>
</protein>
<organism evidence="2 3">
    <name type="scientific">Acetomicrobium flavidum</name>
    <dbReference type="NCBI Taxonomy" id="49896"/>
    <lineage>
        <taxon>Bacteria</taxon>
        <taxon>Thermotogati</taxon>
        <taxon>Synergistota</taxon>
        <taxon>Synergistia</taxon>
        <taxon>Synergistales</taxon>
        <taxon>Acetomicrobiaceae</taxon>
        <taxon>Acetomicrobium</taxon>
    </lineage>
</organism>
<dbReference type="InterPro" id="IPR036736">
    <property type="entry name" value="ACP-like_sf"/>
</dbReference>
<dbReference type="SUPFAM" id="SSF47336">
    <property type="entry name" value="ACP-like"/>
    <property type="match status" value="1"/>
</dbReference>
<keyword evidence="3" id="KW-1185">Reference proteome</keyword>
<dbReference type="Gene3D" id="1.10.1200.10">
    <property type="entry name" value="ACP-like"/>
    <property type="match status" value="1"/>
</dbReference>
<evidence type="ECO:0000259" key="1">
    <source>
        <dbReference type="Pfam" id="PF00550"/>
    </source>
</evidence>
<dbReference type="EMBL" id="FSQZ01000001">
    <property type="protein sequence ID" value="SIN64256.1"/>
    <property type="molecule type" value="Genomic_DNA"/>
</dbReference>
<proteinExistence type="predicted"/>
<dbReference type="Pfam" id="PF00550">
    <property type="entry name" value="PP-binding"/>
    <property type="match status" value="1"/>
</dbReference>
<gene>
    <name evidence="2" type="ORF">SAMN05444368_0573</name>
</gene>
<sequence>MNSLKQILSDILKVDLENYPDEKISAAFIESWDSFALLNMVIVIEEEYGIKIDPSEIMEMNNGYLSMVNVLKRHGVAI</sequence>